<dbReference type="InterPro" id="IPR028973">
    <property type="entry name" value="PhnB-like"/>
</dbReference>
<proteinExistence type="predicted"/>
<evidence type="ECO:0000313" key="2">
    <source>
        <dbReference type="EMBL" id="NEE03139.1"/>
    </source>
</evidence>
<dbReference type="Proteomes" id="UP000475214">
    <property type="component" value="Unassembled WGS sequence"/>
</dbReference>
<name>A0A6L9SDI3_9ACTN</name>
<dbReference type="CDD" id="cd06588">
    <property type="entry name" value="PhnB_like"/>
    <property type="match status" value="1"/>
</dbReference>
<comment type="caution">
    <text evidence="2">The sequence shown here is derived from an EMBL/GenBank/DDBJ whole genome shotgun (WGS) entry which is preliminary data.</text>
</comment>
<dbReference type="Pfam" id="PF06983">
    <property type="entry name" value="3-dmu-9_3-mt"/>
    <property type="match status" value="1"/>
</dbReference>
<dbReference type="Gene3D" id="3.10.180.10">
    <property type="entry name" value="2,3-Dihydroxybiphenyl 1,2-Dioxygenase, domain 1"/>
    <property type="match status" value="1"/>
</dbReference>
<evidence type="ECO:0000259" key="1">
    <source>
        <dbReference type="Pfam" id="PF06983"/>
    </source>
</evidence>
<dbReference type="RefSeq" id="WP_163742425.1">
    <property type="nucleotide sequence ID" value="NZ_JAAGOA010000019.1"/>
</dbReference>
<accession>A0A6L9SDI3</accession>
<feature type="domain" description="PhnB-like" evidence="1">
    <location>
        <begin position="5"/>
        <end position="130"/>
    </location>
</feature>
<sequence>MSVHVTPHLNLRGQARQALEFYQSVFGGNLTAITYADAGNVTVSEEADQIMWGQVASDAGFRVMAYDVPSHTDWHPGTIPFFVSVRGADAEEITGYWNKLSEDATIVVPLAAAQWAPLYGMLTDRYGITWVLDVEAQWDGN</sequence>
<dbReference type="EMBL" id="JAAGOA010000019">
    <property type="protein sequence ID" value="NEE03139.1"/>
    <property type="molecule type" value="Genomic_DNA"/>
</dbReference>
<dbReference type="SUPFAM" id="SSF54593">
    <property type="entry name" value="Glyoxalase/Bleomycin resistance protein/Dihydroxybiphenyl dioxygenase"/>
    <property type="match status" value="1"/>
</dbReference>
<evidence type="ECO:0000313" key="3">
    <source>
        <dbReference type="Proteomes" id="UP000475214"/>
    </source>
</evidence>
<dbReference type="InterPro" id="IPR029068">
    <property type="entry name" value="Glyas_Bleomycin-R_OHBP_Dase"/>
</dbReference>
<organism evidence="2 3">
    <name type="scientific">Phytoactinopolyspora halotolerans</name>
    <dbReference type="NCBI Taxonomy" id="1981512"/>
    <lineage>
        <taxon>Bacteria</taxon>
        <taxon>Bacillati</taxon>
        <taxon>Actinomycetota</taxon>
        <taxon>Actinomycetes</taxon>
        <taxon>Jiangellales</taxon>
        <taxon>Jiangellaceae</taxon>
        <taxon>Phytoactinopolyspora</taxon>
    </lineage>
</organism>
<keyword evidence="3" id="KW-1185">Reference proteome</keyword>
<reference evidence="2 3" key="1">
    <citation type="submission" date="2020-02" db="EMBL/GenBank/DDBJ databases">
        <authorList>
            <person name="Li X.-J."/>
            <person name="Han X.-M."/>
        </authorList>
    </citation>
    <scope>NUCLEOTIDE SEQUENCE [LARGE SCALE GENOMIC DNA]</scope>
    <source>
        <strain evidence="2 3">CCTCC AB 2017055</strain>
    </source>
</reference>
<dbReference type="PANTHER" id="PTHR33990">
    <property type="entry name" value="PROTEIN YJDN-RELATED"/>
    <property type="match status" value="1"/>
</dbReference>
<dbReference type="PANTHER" id="PTHR33990:SF1">
    <property type="entry name" value="PROTEIN YJDN"/>
    <property type="match status" value="1"/>
</dbReference>
<protein>
    <submittedName>
        <fullName evidence="2">VOC family protein</fullName>
    </submittedName>
</protein>
<dbReference type="AlphaFoldDB" id="A0A6L9SDI3"/>
<gene>
    <name evidence="2" type="ORF">G1H10_23520</name>
</gene>